<dbReference type="GO" id="GO:0005829">
    <property type="term" value="C:cytosol"/>
    <property type="evidence" value="ECO:0007669"/>
    <property type="project" value="TreeGrafter"/>
</dbReference>
<protein>
    <recommendedName>
        <fullName evidence="3">Tubulin-specific chaperone A</fullName>
    </recommendedName>
</protein>
<dbReference type="GeneID" id="37033945"/>
<dbReference type="InterPro" id="IPR004226">
    <property type="entry name" value="TBCA"/>
</dbReference>
<keyword evidence="3" id="KW-0963">Cytoplasm</keyword>
<dbReference type="PANTHER" id="PTHR21500">
    <property type="entry name" value="TUBULIN-SPECIFIC CHAPERONE A"/>
    <property type="match status" value="1"/>
</dbReference>
<gene>
    <name evidence="4" type="ORF">IE81DRAFT_294907</name>
</gene>
<evidence type="ECO:0000313" key="5">
    <source>
        <dbReference type="Proteomes" id="UP000245783"/>
    </source>
</evidence>
<dbReference type="GO" id="GO:0007021">
    <property type="term" value="P:tubulin complex assembly"/>
    <property type="evidence" value="ECO:0007669"/>
    <property type="project" value="UniProtKB-UniRule"/>
</dbReference>
<dbReference type="PANTHER" id="PTHR21500:SF0">
    <property type="entry name" value="TUBULIN-SPECIFIC CHAPERONE A"/>
    <property type="match status" value="1"/>
</dbReference>
<evidence type="ECO:0000313" key="4">
    <source>
        <dbReference type="EMBL" id="PWN39404.1"/>
    </source>
</evidence>
<dbReference type="Pfam" id="PF02970">
    <property type="entry name" value="TBCA"/>
    <property type="match status" value="1"/>
</dbReference>
<reference evidence="4 5" key="1">
    <citation type="journal article" date="2018" name="Mol. Biol. Evol.">
        <title>Broad Genomic Sampling Reveals a Smut Pathogenic Ancestry of the Fungal Clade Ustilaginomycotina.</title>
        <authorList>
            <person name="Kijpornyongpan T."/>
            <person name="Mondo S.J."/>
            <person name="Barry K."/>
            <person name="Sandor L."/>
            <person name="Lee J."/>
            <person name="Lipzen A."/>
            <person name="Pangilinan J."/>
            <person name="LaButti K."/>
            <person name="Hainaut M."/>
            <person name="Henrissat B."/>
            <person name="Grigoriev I.V."/>
            <person name="Spatafora J.W."/>
            <person name="Aime M.C."/>
        </authorList>
    </citation>
    <scope>NUCLEOTIDE SEQUENCE [LARGE SCALE GENOMIC DNA]</scope>
    <source>
        <strain evidence="4 5">MCA 4658</strain>
    </source>
</reference>
<dbReference type="AlphaFoldDB" id="A0A316VQ80"/>
<comment type="subcellular location">
    <subcellularLocation>
        <location evidence="3">Cytoplasm</location>
        <location evidence="3">Cytoskeleton</location>
    </subcellularLocation>
</comment>
<keyword evidence="3" id="KW-0493">Microtubule</keyword>
<dbReference type="SUPFAM" id="SSF46988">
    <property type="entry name" value="Tubulin chaperone cofactor A"/>
    <property type="match status" value="1"/>
</dbReference>
<sequence>EEETYVQEAKEQEERVERLQKQGADEWDVKKQREVLRDCEQMIPDCKKRLDNAVSDLEAFLVSLRADASVGESQEAKTAREVLDGVTSN</sequence>
<dbReference type="EMBL" id="KZ819469">
    <property type="protein sequence ID" value="PWN39404.1"/>
    <property type="molecule type" value="Genomic_DNA"/>
</dbReference>
<feature type="non-terminal residue" evidence="4">
    <location>
        <position position="1"/>
    </location>
</feature>
<dbReference type="InterPro" id="IPR036126">
    <property type="entry name" value="TBCA_sf"/>
</dbReference>
<keyword evidence="3" id="KW-0206">Cytoskeleton</keyword>
<dbReference type="GO" id="GO:0005874">
    <property type="term" value="C:microtubule"/>
    <property type="evidence" value="ECO:0007669"/>
    <property type="project" value="UniProtKB-KW"/>
</dbReference>
<keyword evidence="2 3" id="KW-0143">Chaperone</keyword>
<dbReference type="GO" id="GO:0048487">
    <property type="term" value="F:beta-tubulin binding"/>
    <property type="evidence" value="ECO:0007669"/>
    <property type="project" value="InterPro"/>
</dbReference>
<proteinExistence type="inferred from homology"/>
<evidence type="ECO:0000256" key="2">
    <source>
        <dbReference type="ARBA" id="ARBA00023186"/>
    </source>
</evidence>
<dbReference type="GO" id="GO:0007023">
    <property type="term" value="P:post-chaperonin tubulin folding pathway"/>
    <property type="evidence" value="ECO:0007669"/>
    <property type="project" value="UniProtKB-UniRule"/>
</dbReference>
<organism evidence="4 5">
    <name type="scientific">Ceraceosorus guamensis</name>
    <dbReference type="NCBI Taxonomy" id="1522189"/>
    <lineage>
        <taxon>Eukaryota</taxon>
        <taxon>Fungi</taxon>
        <taxon>Dikarya</taxon>
        <taxon>Basidiomycota</taxon>
        <taxon>Ustilaginomycotina</taxon>
        <taxon>Exobasidiomycetes</taxon>
        <taxon>Ceraceosorales</taxon>
        <taxon>Ceraceosoraceae</taxon>
        <taxon>Ceraceosorus</taxon>
    </lineage>
</organism>
<dbReference type="OrthoDB" id="296187at2759"/>
<comment type="similarity">
    <text evidence="1 3">Belongs to the TBCA family.</text>
</comment>
<dbReference type="STRING" id="1522189.A0A316VQ80"/>
<evidence type="ECO:0000256" key="3">
    <source>
        <dbReference type="RuleBase" id="RU364030"/>
    </source>
</evidence>
<comment type="subunit">
    <text evidence="3">Supercomplex made of cofactors A to E. Cofactors A and D function by capturing and stabilizing tubulin in a quasi-native conformation. Cofactor E binds to the cofactor D-tubulin complex; interaction with cofactor C then causes the release of tubulin polypeptides that are committed to the native state.</text>
</comment>
<keyword evidence="5" id="KW-1185">Reference proteome</keyword>
<name>A0A316VQ80_9BASI</name>
<accession>A0A316VQ80</accession>
<dbReference type="RefSeq" id="XP_025366564.1">
    <property type="nucleotide sequence ID" value="XM_025512075.1"/>
</dbReference>
<dbReference type="Proteomes" id="UP000245783">
    <property type="component" value="Unassembled WGS sequence"/>
</dbReference>
<dbReference type="Gene3D" id="1.20.58.90">
    <property type="match status" value="1"/>
</dbReference>
<dbReference type="InParanoid" id="A0A316VQ80"/>
<evidence type="ECO:0000256" key="1">
    <source>
        <dbReference type="ARBA" id="ARBA00006806"/>
    </source>
</evidence>